<proteinExistence type="inferred from homology"/>
<protein>
    <submittedName>
        <fullName evidence="4">Helix-turn-helix protein</fullName>
    </submittedName>
</protein>
<feature type="region of interest" description="Disordered" evidence="2">
    <location>
        <begin position="361"/>
        <end position="380"/>
    </location>
</feature>
<feature type="domain" description="HTH cro/C1-type" evidence="3">
    <location>
        <begin position="16"/>
        <end position="74"/>
    </location>
</feature>
<name>A0A517SMG2_9PLAN</name>
<dbReference type="InterPro" id="IPR010982">
    <property type="entry name" value="Lambda_DNA-bd_dom_sf"/>
</dbReference>
<dbReference type="Pfam" id="PF06114">
    <property type="entry name" value="Peptidase_M78"/>
    <property type="match status" value="1"/>
</dbReference>
<accession>A0A517SMG2</accession>
<organism evidence="4 5">
    <name type="scientific">Caulifigura coniformis</name>
    <dbReference type="NCBI Taxonomy" id="2527983"/>
    <lineage>
        <taxon>Bacteria</taxon>
        <taxon>Pseudomonadati</taxon>
        <taxon>Planctomycetota</taxon>
        <taxon>Planctomycetia</taxon>
        <taxon>Planctomycetales</taxon>
        <taxon>Planctomycetaceae</taxon>
        <taxon>Caulifigura</taxon>
    </lineage>
</organism>
<dbReference type="EMBL" id="CP036271">
    <property type="protein sequence ID" value="QDT57307.1"/>
    <property type="molecule type" value="Genomic_DNA"/>
</dbReference>
<evidence type="ECO:0000313" key="5">
    <source>
        <dbReference type="Proteomes" id="UP000315700"/>
    </source>
</evidence>
<keyword evidence="5" id="KW-1185">Reference proteome</keyword>
<dbReference type="Proteomes" id="UP000315700">
    <property type="component" value="Chromosome"/>
</dbReference>
<comment type="similarity">
    <text evidence="1">Belongs to the short-chain fatty acyl-CoA assimilation regulator (ScfR) family.</text>
</comment>
<dbReference type="InParanoid" id="A0A517SMG2"/>
<reference evidence="4 5" key="1">
    <citation type="submission" date="2019-02" db="EMBL/GenBank/DDBJ databases">
        <title>Deep-cultivation of Planctomycetes and their phenomic and genomic characterization uncovers novel biology.</title>
        <authorList>
            <person name="Wiegand S."/>
            <person name="Jogler M."/>
            <person name="Boedeker C."/>
            <person name="Pinto D."/>
            <person name="Vollmers J."/>
            <person name="Rivas-Marin E."/>
            <person name="Kohn T."/>
            <person name="Peeters S.H."/>
            <person name="Heuer A."/>
            <person name="Rast P."/>
            <person name="Oberbeckmann S."/>
            <person name="Bunk B."/>
            <person name="Jeske O."/>
            <person name="Meyerdierks A."/>
            <person name="Storesund J.E."/>
            <person name="Kallscheuer N."/>
            <person name="Luecker S."/>
            <person name="Lage O.M."/>
            <person name="Pohl T."/>
            <person name="Merkel B.J."/>
            <person name="Hornburger P."/>
            <person name="Mueller R.-W."/>
            <person name="Bruemmer F."/>
            <person name="Labrenz M."/>
            <person name="Spormann A.M."/>
            <person name="Op den Camp H."/>
            <person name="Overmann J."/>
            <person name="Amann R."/>
            <person name="Jetten M.S.M."/>
            <person name="Mascher T."/>
            <person name="Medema M.H."/>
            <person name="Devos D.P."/>
            <person name="Kaster A.-K."/>
            <person name="Ovreas L."/>
            <person name="Rohde M."/>
            <person name="Galperin M.Y."/>
            <person name="Jogler C."/>
        </authorList>
    </citation>
    <scope>NUCLEOTIDE SEQUENCE [LARGE SCALE GENOMIC DNA]</scope>
    <source>
        <strain evidence="4 5">Pan44</strain>
    </source>
</reference>
<feature type="compositionally biased region" description="Acidic residues" evidence="2">
    <location>
        <begin position="361"/>
        <end position="370"/>
    </location>
</feature>
<dbReference type="Gene3D" id="1.10.260.40">
    <property type="entry name" value="lambda repressor-like DNA-binding domains"/>
    <property type="match status" value="1"/>
</dbReference>
<dbReference type="GO" id="GO:0003677">
    <property type="term" value="F:DNA binding"/>
    <property type="evidence" value="ECO:0007669"/>
    <property type="project" value="InterPro"/>
</dbReference>
<dbReference type="InterPro" id="IPR010359">
    <property type="entry name" value="IrrE_HExxH"/>
</dbReference>
<dbReference type="CDD" id="cd00093">
    <property type="entry name" value="HTH_XRE"/>
    <property type="match status" value="1"/>
</dbReference>
<dbReference type="InterPro" id="IPR052345">
    <property type="entry name" value="Rad_response_metalloprotease"/>
</dbReference>
<sequence>MSVLSRQIARTLAVKLKEARLATGLSTRAVAAMLSSKYAVSHTTLANYESGKSSPPLDVIAVLASVYERPLNWFIEPGNSLTGIHYRNLPSKVRVQDRHRFEGAAKKLLEGYTRLERRLRVPLGRHLDVKGFEVKSGESGRQVAERLRAKLNLRDDQPIQSVVEILEMFAIRTIELRSELRIDGLAACLGDEHVVVLNPETSNDRCRLNAGHELGHVLFGDCQSISGLSEKEMEQRVFEFGSFLLLPRPQLELAFQGRSILRLLKFKEQFGIAMSAMIYRAEKEGILDKNAAKWLWIQFAKRGWRTKEPGYVWRDRAIRFELLLDSAAHGENRLTWREIEAVTSVPSEELKQRLADAIGAEVDDADDTEGGDAPRILSMR</sequence>
<evidence type="ECO:0000259" key="3">
    <source>
        <dbReference type="PROSITE" id="PS50943"/>
    </source>
</evidence>
<evidence type="ECO:0000313" key="4">
    <source>
        <dbReference type="EMBL" id="QDT57307.1"/>
    </source>
</evidence>
<dbReference type="Pfam" id="PF01381">
    <property type="entry name" value="HTH_3"/>
    <property type="match status" value="1"/>
</dbReference>
<dbReference type="OrthoDB" id="9816277at2"/>
<dbReference type="SUPFAM" id="SSF47413">
    <property type="entry name" value="lambda repressor-like DNA-binding domains"/>
    <property type="match status" value="1"/>
</dbReference>
<dbReference type="PROSITE" id="PS50943">
    <property type="entry name" value="HTH_CROC1"/>
    <property type="match status" value="1"/>
</dbReference>
<gene>
    <name evidence="4" type="ORF">Pan44_53750</name>
</gene>
<dbReference type="AlphaFoldDB" id="A0A517SMG2"/>
<dbReference type="PANTHER" id="PTHR43236">
    <property type="entry name" value="ANTITOXIN HIGA1"/>
    <property type="match status" value="1"/>
</dbReference>
<dbReference type="SMART" id="SM00530">
    <property type="entry name" value="HTH_XRE"/>
    <property type="match status" value="1"/>
</dbReference>
<dbReference type="InterPro" id="IPR001387">
    <property type="entry name" value="Cro/C1-type_HTH"/>
</dbReference>
<evidence type="ECO:0000256" key="2">
    <source>
        <dbReference type="SAM" id="MobiDB-lite"/>
    </source>
</evidence>
<dbReference type="KEGG" id="ccos:Pan44_53750"/>
<evidence type="ECO:0000256" key="1">
    <source>
        <dbReference type="ARBA" id="ARBA00007227"/>
    </source>
</evidence>
<dbReference type="PANTHER" id="PTHR43236:SF1">
    <property type="entry name" value="BLL7220 PROTEIN"/>
    <property type="match status" value="1"/>
</dbReference>